<reference evidence="1" key="1">
    <citation type="submission" date="2022-11" db="EMBL/GenBank/DDBJ databases">
        <authorList>
            <person name="Petersen C."/>
        </authorList>
    </citation>
    <scope>NUCLEOTIDE SEQUENCE</scope>
    <source>
        <strain evidence="1">IBT 30069</strain>
    </source>
</reference>
<dbReference type="OrthoDB" id="2991872at2759"/>
<organism evidence="1 2">
    <name type="scientific">Penicillium angulare</name>
    <dbReference type="NCBI Taxonomy" id="116970"/>
    <lineage>
        <taxon>Eukaryota</taxon>
        <taxon>Fungi</taxon>
        <taxon>Dikarya</taxon>
        <taxon>Ascomycota</taxon>
        <taxon>Pezizomycotina</taxon>
        <taxon>Eurotiomycetes</taxon>
        <taxon>Eurotiomycetidae</taxon>
        <taxon>Eurotiales</taxon>
        <taxon>Aspergillaceae</taxon>
        <taxon>Penicillium</taxon>
    </lineage>
</organism>
<dbReference type="Proteomes" id="UP001149165">
    <property type="component" value="Unassembled WGS sequence"/>
</dbReference>
<evidence type="ECO:0000313" key="2">
    <source>
        <dbReference type="Proteomes" id="UP001149165"/>
    </source>
</evidence>
<dbReference type="AlphaFoldDB" id="A0A9W9FVX6"/>
<accession>A0A9W9FVX6</accession>
<evidence type="ECO:0000313" key="1">
    <source>
        <dbReference type="EMBL" id="KAJ5107424.1"/>
    </source>
</evidence>
<keyword evidence="2" id="KW-1185">Reference proteome</keyword>
<dbReference type="PANTHER" id="PTHR38791">
    <property type="entry name" value="ZN(II)2CYS6 TRANSCRIPTION FACTOR (EUROFUNG)-RELATED-RELATED"/>
    <property type="match status" value="1"/>
</dbReference>
<name>A0A9W9FVX6_9EURO</name>
<dbReference type="InterPro" id="IPR053175">
    <property type="entry name" value="DHMBA_Reg_Transcription_Factor"/>
</dbReference>
<reference evidence="1" key="2">
    <citation type="journal article" date="2023" name="IMA Fungus">
        <title>Comparative genomic study of the Penicillium genus elucidates a diverse pangenome and 15 lateral gene transfer events.</title>
        <authorList>
            <person name="Petersen C."/>
            <person name="Sorensen T."/>
            <person name="Nielsen M.R."/>
            <person name="Sondergaard T.E."/>
            <person name="Sorensen J.L."/>
            <person name="Fitzpatrick D.A."/>
            <person name="Frisvad J.C."/>
            <person name="Nielsen K.L."/>
        </authorList>
    </citation>
    <scope>NUCLEOTIDE SEQUENCE</scope>
    <source>
        <strain evidence="1">IBT 30069</strain>
    </source>
</reference>
<comment type="caution">
    <text evidence="1">The sequence shown here is derived from an EMBL/GenBank/DDBJ whole genome shotgun (WGS) entry which is preliminary data.</text>
</comment>
<protein>
    <submittedName>
        <fullName evidence="1">Uncharacterized protein</fullName>
    </submittedName>
</protein>
<gene>
    <name evidence="1" type="ORF">N7456_004099</name>
</gene>
<proteinExistence type="predicted"/>
<sequence>MLDQLYVQLAHVRSQYLGFQLVKATESSIEQLQDLITDAEELHIAFEDWVHSVPDQWKFSIIELKDIGNEHLRDAIYGDYYHIYSTIEHATIWNRYRAAHMIASSTFIRILITMSAILPEDHALAARIQEHKSKIESLISDMCYSIEFFLVAGNGNGAVHSVSFNNELSPMTATLLAWPLTLAASTGFAPKEQKEWIQEKLELISVTLGTNILGAIPKMTTAF</sequence>
<dbReference type="EMBL" id="JAPQKH010000003">
    <property type="protein sequence ID" value="KAJ5107424.1"/>
    <property type="molecule type" value="Genomic_DNA"/>
</dbReference>